<evidence type="ECO:0000313" key="10">
    <source>
        <dbReference type="EMBL" id="WMV77796.1"/>
    </source>
</evidence>
<evidence type="ECO:0000256" key="1">
    <source>
        <dbReference type="ARBA" id="ARBA00004635"/>
    </source>
</evidence>
<reference evidence="10 11" key="1">
    <citation type="submission" date="2023-08" db="EMBL/GenBank/DDBJ databases">
        <title>Complete genome sequence of Geobacillus thermodenitrificans K1041, a genetically tractable strain representative of the genus Geobacillus.</title>
        <authorList>
            <person name="Kani S."/>
            <person name="Suzuki H."/>
        </authorList>
    </citation>
    <scope>NUCLEOTIDE SEQUENCE [LARGE SCALE GENOMIC DNA]</scope>
    <source>
        <strain evidence="10 11">K1041</strain>
    </source>
</reference>
<dbReference type="Proteomes" id="UP001297580">
    <property type="component" value="Chromosome"/>
</dbReference>
<name>A0ABY9QHQ7_GEOTD</name>
<sequence length="382" mass="43415">MRNRVIPIIVSVLLLGGCWDTRNIDQTVYVHSIGVDYKDGKVIAYIQLISFTALAKVEAGGGKDKATVSIGKASGDTFNIATDMIYRSIQQRVSWGHVKSIVFTKRALQKGLVADVIDVLNRYNEIRHTAWVYATDEPLSDLYAATPLLNTSSYYSVLSNPEEIFQQSSFIRPIRLNRLIATMDEKAATARIPYLTIDGDRWTENNKPKPMLAVSGVCFIHDYALQGCERRSDLQGLRWFEQKIRRTPIYIKQNGETVATLVVQKPKTKWSFKTKGGKPAVDIQVEAQGAIIEMRKHLPRKQLTKLAEQTVKQEINRLYKLSIEQRIDMFNLSEQLYRQRPNLWKKHENHGLIPLDNDTLSVNVKLIISASGREKLNYHGGD</sequence>
<dbReference type="EMBL" id="CP133461">
    <property type="protein sequence ID" value="WMV77796.1"/>
    <property type="molecule type" value="Genomic_DNA"/>
</dbReference>
<dbReference type="PANTHER" id="PTHR35789">
    <property type="entry name" value="SPORE GERMINATION PROTEIN B3"/>
    <property type="match status" value="1"/>
</dbReference>
<keyword evidence="5" id="KW-0472">Membrane</keyword>
<evidence type="ECO:0000313" key="11">
    <source>
        <dbReference type="Proteomes" id="UP001297580"/>
    </source>
</evidence>
<proteinExistence type="inferred from homology"/>
<comment type="subcellular location">
    <subcellularLocation>
        <location evidence="1">Membrane</location>
        <topology evidence="1">Lipid-anchor</topology>
    </subcellularLocation>
</comment>
<dbReference type="PROSITE" id="PS51257">
    <property type="entry name" value="PROKAR_LIPOPROTEIN"/>
    <property type="match status" value="1"/>
</dbReference>
<evidence type="ECO:0000256" key="6">
    <source>
        <dbReference type="ARBA" id="ARBA00023139"/>
    </source>
</evidence>
<gene>
    <name evidence="10" type="ORF">HSX42_08675</name>
</gene>
<dbReference type="InterPro" id="IPR057336">
    <property type="entry name" value="GerAC_N"/>
</dbReference>
<keyword evidence="6" id="KW-0564">Palmitate</keyword>
<feature type="domain" description="Spore germination GerAC-like C-terminal" evidence="8">
    <location>
        <begin position="216"/>
        <end position="369"/>
    </location>
</feature>
<dbReference type="Pfam" id="PF25198">
    <property type="entry name" value="Spore_GerAC_N"/>
    <property type="match status" value="1"/>
</dbReference>
<keyword evidence="3" id="KW-0309">Germination</keyword>
<feature type="domain" description="Spore germination protein N-terminal" evidence="9">
    <location>
        <begin position="20"/>
        <end position="197"/>
    </location>
</feature>
<organism evidence="10 11">
    <name type="scientific">Geobacillus thermodenitrificans</name>
    <dbReference type="NCBI Taxonomy" id="33940"/>
    <lineage>
        <taxon>Bacteria</taxon>
        <taxon>Bacillati</taxon>
        <taxon>Bacillota</taxon>
        <taxon>Bacilli</taxon>
        <taxon>Bacillales</taxon>
        <taxon>Anoxybacillaceae</taxon>
        <taxon>Geobacillus</taxon>
    </lineage>
</organism>
<comment type="similarity">
    <text evidence="2">Belongs to the GerABKC lipoprotein family.</text>
</comment>
<dbReference type="InterPro" id="IPR038501">
    <property type="entry name" value="Spore_GerAC_C_sf"/>
</dbReference>
<keyword evidence="7" id="KW-0449">Lipoprotein</keyword>
<dbReference type="InterPro" id="IPR008844">
    <property type="entry name" value="Spore_GerAC-like"/>
</dbReference>
<keyword evidence="11" id="KW-1185">Reference proteome</keyword>
<evidence type="ECO:0000256" key="2">
    <source>
        <dbReference type="ARBA" id="ARBA00007886"/>
    </source>
</evidence>
<dbReference type="RefSeq" id="WP_008879243.1">
    <property type="nucleotide sequence ID" value="NZ_CP017690.1"/>
</dbReference>
<dbReference type="Pfam" id="PF05504">
    <property type="entry name" value="Spore_GerAC"/>
    <property type="match status" value="1"/>
</dbReference>
<dbReference type="NCBIfam" id="TIGR02887">
    <property type="entry name" value="spore_ger_x_C"/>
    <property type="match status" value="1"/>
</dbReference>
<evidence type="ECO:0000256" key="3">
    <source>
        <dbReference type="ARBA" id="ARBA00022544"/>
    </source>
</evidence>
<dbReference type="PANTHER" id="PTHR35789:SF1">
    <property type="entry name" value="SPORE GERMINATION PROTEIN B3"/>
    <property type="match status" value="1"/>
</dbReference>
<evidence type="ECO:0000259" key="9">
    <source>
        <dbReference type="Pfam" id="PF25198"/>
    </source>
</evidence>
<evidence type="ECO:0000259" key="8">
    <source>
        <dbReference type="Pfam" id="PF05504"/>
    </source>
</evidence>
<protein>
    <submittedName>
        <fullName evidence="10">Ger(X)C family spore germination protein</fullName>
    </submittedName>
</protein>
<accession>A0ABY9QHQ7</accession>
<keyword evidence="4" id="KW-0732">Signal</keyword>
<evidence type="ECO:0000256" key="7">
    <source>
        <dbReference type="ARBA" id="ARBA00023288"/>
    </source>
</evidence>
<dbReference type="InterPro" id="IPR046953">
    <property type="entry name" value="Spore_GerAC-like_C"/>
</dbReference>
<dbReference type="Gene3D" id="3.30.300.210">
    <property type="entry name" value="Nutrient germinant receptor protein C, domain 3"/>
    <property type="match status" value="1"/>
</dbReference>
<evidence type="ECO:0000256" key="5">
    <source>
        <dbReference type="ARBA" id="ARBA00023136"/>
    </source>
</evidence>
<evidence type="ECO:0000256" key="4">
    <source>
        <dbReference type="ARBA" id="ARBA00022729"/>
    </source>
</evidence>